<evidence type="ECO:0000256" key="1">
    <source>
        <dbReference type="SAM" id="MobiDB-lite"/>
    </source>
</evidence>
<feature type="compositionally biased region" description="Polar residues" evidence="1">
    <location>
        <begin position="132"/>
        <end position="147"/>
    </location>
</feature>
<name>A0ABU6XQG1_9FABA</name>
<evidence type="ECO:0000313" key="3">
    <source>
        <dbReference type="Proteomes" id="UP001341840"/>
    </source>
</evidence>
<evidence type="ECO:0000313" key="2">
    <source>
        <dbReference type="EMBL" id="MED6199344.1"/>
    </source>
</evidence>
<dbReference type="Proteomes" id="UP001341840">
    <property type="component" value="Unassembled WGS sequence"/>
</dbReference>
<accession>A0ABU6XQG1</accession>
<sequence length="163" mass="18507">MWPSMIASEMDAKVTGSSPSFKICKGSTESTQKGGTGHFGVVATFARREPYLDSFRVVVRLREDNRRYEDFDERADSDLAIVKTRRYHFDDELFIHPLHSVRFDLDRPYELPIESLLALRCRDAPKEGDPSPQGSSPSRRASPTPQYSPLSLVSRLRSPLSLF</sequence>
<reference evidence="2 3" key="1">
    <citation type="journal article" date="2023" name="Plants (Basel)">
        <title>Bridging the Gap: Combining Genomics and Transcriptomics Approaches to Understand Stylosanthes scabra, an Orphan Legume from the Brazilian Caatinga.</title>
        <authorList>
            <person name="Ferreira-Neto J.R.C."/>
            <person name="da Silva M.D."/>
            <person name="Binneck E."/>
            <person name="de Melo N.F."/>
            <person name="da Silva R.H."/>
            <person name="de Melo A.L.T.M."/>
            <person name="Pandolfi V."/>
            <person name="Bustamante F.O."/>
            <person name="Brasileiro-Vidal A.C."/>
            <person name="Benko-Iseppon A.M."/>
        </authorList>
    </citation>
    <scope>NUCLEOTIDE SEQUENCE [LARGE SCALE GENOMIC DNA]</scope>
    <source>
        <tissue evidence="2">Leaves</tissue>
    </source>
</reference>
<protein>
    <submittedName>
        <fullName evidence="2">Uncharacterized protein</fullName>
    </submittedName>
</protein>
<feature type="region of interest" description="Disordered" evidence="1">
    <location>
        <begin position="123"/>
        <end position="152"/>
    </location>
</feature>
<proteinExistence type="predicted"/>
<organism evidence="2 3">
    <name type="scientific">Stylosanthes scabra</name>
    <dbReference type="NCBI Taxonomy" id="79078"/>
    <lineage>
        <taxon>Eukaryota</taxon>
        <taxon>Viridiplantae</taxon>
        <taxon>Streptophyta</taxon>
        <taxon>Embryophyta</taxon>
        <taxon>Tracheophyta</taxon>
        <taxon>Spermatophyta</taxon>
        <taxon>Magnoliopsida</taxon>
        <taxon>eudicotyledons</taxon>
        <taxon>Gunneridae</taxon>
        <taxon>Pentapetalae</taxon>
        <taxon>rosids</taxon>
        <taxon>fabids</taxon>
        <taxon>Fabales</taxon>
        <taxon>Fabaceae</taxon>
        <taxon>Papilionoideae</taxon>
        <taxon>50 kb inversion clade</taxon>
        <taxon>dalbergioids sensu lato</taxon>
        <taxon>Dalbergieae</taxon>
        <taxon>Pterocarpus clade</taxon>
        <taxon>Stylosanthes</taxon>
    </lineage>
</organism>
<keyword evidence="3" id="KW-1185">Reference proteome</keyword>
<dbReference type="EMBL" id="JASCZI010212397">
    <property type="protein sequence ID" value="MED6199344.1"/>
    <property type="molecule type" value="Genomic_DNA"/>
</dbReference>
<gene>
    <name evidence="2" type="ORF">PIB30_075082</name>
</gene>
<comment type="caution">
    <text evidence="2">The sequence shown here is derived from an EMBL/GenBank/DDBJ whole genome shotgun (WGS) entry which is preliminary data.</text>
</comment>